<protein>
    <submittedName>
        <fullName evidence="1">GNAT family N-acetyltransferase</fullName>
        <ecNumber evidence="1">2.3.1.-</ecNumber>
    </submittedName>
</protein>
<accession>A0ABT3MWR4</accession>
<keyword evidence="2" id="KW-1185">Reference proteome</keyword>
<organism evidence="1 2">
    <name type="scientific">Endozoicomonas gorgoniicola</name>
    <dbReference type="NCBI Taxonomy" id="1234144"/>
    <lineage>
        <taxon>Bacteria</taxon>
        <taxon>Pseudomonadati</taxon>
        <taxon>Pseudomonadota</taxon>
        <taxon>Gammaproteobacteria</taxon>
        <taxon>Oceanospirillales</taxon>
        <taxon>Endozoicomonadaceae</taxon>
        <taxon>Endozoicomonas</taxon>
    </lineage>
</organism>
<dbReference type="Proteomes" id="UP001209854">
    <property type="component" value="Unassembled WGS sequence"/>
</dbReference>
<proteinExistence type="predicted"/>
<dbReference type="RefSeq" id="WP_262568592.1">
    <property type="nucleotide sequence ID" value="NZ_JAPFCC010000001.1"/>
</dbReference>
<name>A0ABT3MWR4_9GAMM</name>
<evidence type="ECO:0000313" key="2">
    <source>
        <dbReference type="Proteomes" id="UP001209854"/>
    </source>
</evidence>
<evidence type="ECO:0000313" key="1">
    <source>
        <dbReference type="EMBL" id="MCW7553819.1"/>
    </source>
</evidence>
<keyword evidence="1" id="KW-0012">Acyltransferase</keyword>
<gene>
    <name evidence="1" type="ORF">NX722_14520</name>
</gene>
<sequence>MPFNQIGVYEGSEFDHNESGDTFVVRRSYDDDKLFLKLQHEDDDGSESLAGYIEAISNYDYFLVGNPVSSECHYTVKFTEVYEAYRNRSLGALLMFIIVREVQANGGTYLYLAYPFTEVLGFYIQFGFYPAPEHVAYRHQTALNYRGGEVLESTIPFQEKIDMHRKYSLWRGNISVALELIMKKLNGVFSFHPPF</sequence>
<dbReference type="SUPFAM" id="SSF55729">
    <property type="entry name" value="Acyl-CoA N-acyltransferases (Nat)"/>
    <property type="match status" value="1"/>
</dbReference>
<dbReference type="Gene3D" id="3.40.630.30">
    <property type="match status" value="1"/>
</dbReference>
<dbReference type="EMBL" id="JAPFCC010000001">
    <property type="protein sequence ID" value="MCW7553819.1"/>
    <property type="molecule type" value="Genomic_DNA"/>
</dbReference>
<comment type="caution">
    <text evidence="1">The sequence shown here is derived from an EMBL/GenBank/DDBJ whole genome shotgun (WGS) entry which is preliminary data.</text>
</comment>
<reference evidence="1 2" key="1">
    <citation type="submission" date="2022-10" db="EMBL/GenBank/DDBJ databases">
        <title>High-quality genome sequences of two octocoral-associated bacteria, Endozoicomonas euniceicola EF212 and Endozoicomonas gorgoniicola PS125.</title>
        <authorList>
            <person name="Chiou Y.-J."/>
            <person name="Chen Y.-H."/>
        </authorList>
    </citation>
    <scope>NUCLEOTIDE SEQUENCE [LARGE SCALE GENOMIC DNA]</scope>
    <source>
        <strain evidence="1 2">PS125</strain>
    </source>
</reference>
<dbReference type="InterPro" id="IPR016181">
    <property type="entry name" value="Acyl_CoA_acyltransferase"/>
</dbReference>
<keyword evidence="1" id="KW-0808">Transferase</keyword>
<dbReference type="EC" id="2.3.1.-" evidence="1"/>
<dbReference type="GO" id="GO:0016746">
    <property type="term" value="F:acyltransferase activity"/>
    <property type="evidence" value="ECO:0007669"/>
    <property type="project" value="UniProtKB-KW"/>
</dbReference>